<protein>
    <recommendedName>
        <fullName evidence="4">Sorting nexin-17</fullName>
    </recommendedName>
</protein>
<gene>
    <name evidence="14" type="ORF">DMN91_011620</name>
</gene>
<dbReference type="EMBL" id="QOIP01000012">
    <property type="protein sequence ID" value="RLU15864.1"/>
    <property type="molecule type" value="Genomic_DNA"/>
</dbReference>
<name>A0A3L8D6I6_OOCBI</name>
<evidence type="ECO:0000256" key="10">
    <source>
        <dbReference type="ARBA" id="ARBA00045612"/>
    </source>
</evidence>
<dbReference type="PROSITE" id="PS50200">
    <property type="entry name" value="RA"/>
    <property type="match status" value="1"/>
</dbReference>
<keyword evidence="6" id="KW-0967">Endosome</keyword>
<organism evidence="14">
    <name type="scientific">Ooceraea biroi</name>
    <name type="common">Clonal raider ant</name>
    <name type="synonym">Cerapachys biroi</name>
    <dbReference type="NCBI Taxonomy" id="2015173"/>
    <lineage>
        <taxon>Eukaryota</taxon>
        <taxon>Metazoa</taxon>
        <taxon>Ecdysozoa</taxon>
        <taxon>Arthropoda</taxon>
        <taxon>Hexapoda</taxon>
        <taxon>Insecta</taxon>
        <taxon>Pterygota</taxon>
        <taxon>Neoptera</taxon>
        <taxon>Endopterygota</taxon>
        <taxon>Hymenoptera</taxon>
        <taxon>Apocrita</taxon>
        <taxon>Aculeata</taxon>
        <taxon>Formicoidea</taxon>
        <taxon>Formicidae</taxon>
        <taxon>Dorylinae</taxon>
        <taxon>Ooceraea</taxon>
    </lineage>
</organism>
<dbReference type="Gene3D" id="3.30.1520.10">
    <property type="entry name" value="Phox-like domain"/>
    <property type="match status" value="1"/>
</dbReference>
<dbReference type="OrthoDB" id="5772781at2759"/>
<proteinExistence type="inferred from homology"/>
<accession>A0A3L8D6I6</accession>
<keyword evidence="5" id="KW-0813">Transport</keyword>
<dbReference type="Gene3D" id="3.10.20.90">
    <property type="entry name" value="Phosphatidylinositol 3-kinase Catalytic Subunit, Chain A, domain 1"/>
    <property type="match status" value="1"/>
</dbReference>
<dbReference type="PANTHER" id="PTHR12431:SF14">
    <property type="entry name" value="LD15323P"/>
    <property type="match status" value="1"/>
</dbReference>
<evidence type="ECO:0000256" key="9">
    <source>
        <dbReference type="ARBA" id="ARBA00023136"/>
    </source>
</evidence>
<evidence type="ECO:0000256" key="7">
    <source>
        <dbReference type="ARBA" id="ARBA00022927"/>
    </source>
</evidence>
<keyword evidence="7" id="KW-0653">Protein transport</keyword>
<dbReference type="CDD" id="cd06885">
    <property type="entry name" value="PX_SNX17_31"/>
    <property type="match status" value="1"/>
</dbReference>
<dbReference type="FunFam" id="3.30.1520.10:FF:000008">
    <property type="entry name" value="Sorting nexin-17 isoform1"/>
    <property type="match status" value="1"/>
</dbReference>
<dbReference type="GO" id="GO:0006886">
    <property type="term" value="P:intracellular protein transport"/>
    <property type="evidence" value="ECO:0007669"/>
    <property type="project" value="TreeGrafter"/>
</dbReference>
<evidence type="ECO:0000256" key="3">
    <source>
        <dbReference type="ARBA" id="ARBA00010883"/>
    </source>
</evidence>
<comment type="subcellular location">
    <subcellularLocation>
        <location evidence="2">Early endosome</location>
    </subcellularLocation>
    <subcellularLocation>
        <location evidence="1">Endomembrane system</location>
        <topology evidence="1">Peripheral membrane protein</topology>
    </subcellularLocation>
</comment>
<dbReference type="Gene3D" id="1.20.80.60">
    <property type="match status" value="1"/>
</dbReference>
<dbReference type="InterPro" id="IPR048767">
    <property type="entry name" value="SNX17-31_FERM_F2"/>
</dbReference>
<dbReference type="InterPro" id="IPR048763">
    <property type="entry name" value="SNX17-31_FERM_F1"/>
</dbReference>
<evidence type="ECO:0000256" key="5">
    <source>
        <dbReference type="ARBA" id="ARBA00022448"/>
    </source>
</evidence>
<sequence length="497" mass="57213">MHFSIPDTQEFLDGAGNAYVGYNVHVNGLFHCTVRYKQLHNLHVQLSKDLDISLPVFPPKRFFPLTASQQEERRLALEKYIQSIGQNVAVNNSEILNGFLLSAQQETIGGPLEDEILDVFLMDGSKVSLNVSTAEHSGEVLKKVYKHLRVTEKYHFYFALFVVVQDELSGSIKTLRKLQNFESPFVTYRYMCSMGTRIVVRKNYWNPTYDLELLGDPVTLNLLYVQTVAEIRSGSISTTEQVQCHLENLQESWDKEQYLKVARCLKYYGYTQFAPCYCDYPRHGSRVLLAIGGNELNLRVLSSEEEEEEKQEQKEKEGEKEKRQRKHEIVFKVSRMRCWRITTTQSEMDRGKDLKDCSLELSFEYLIAKNELQWITIASEQAIFMSVCLQAMIDELLQKRVVGISTIQAGSGKSWTYIMRDGQSRVTMGSPLRECANNDHRPKPGPIIKKLADKWSAVKSKRPDDSKVVVHETRTTRTIDFDVVENNVFRMIGDDDL</sequence>
<evidence type="ECO:0000259" key="12">
    <source>
        <dbReference type="PROSITE" id="PS50195"/>
    </source>
</evidence>
<dbReference type="Gene3D" id="2.30.29.30">
    <property type="entry name" value="Pleckstrin-homology domain (PH domain)/Phosphotyrosine-binding domain (PTB)"/>
    <property type="match status" value="2"/>
</dbReference>
<dbReference type="Pfam" id="PF00787">
    <property type="entry name" value="PX"/>
    <property type="match status" value="1"/>
</dbReference>
<reference evidence="14" key="1">
    <citation type="journal article" date="2018" name="Genome Res.">
        <title>The genomic architecture and molecular evolution of ant odorant receptors.</title>
        <authorList>
            <person name="McKenzie S.K."/>
            <person name="Kronauer D.J.C."/>
        </authorList>
    </citation>
    <scope>NUCLEOTIDE SEQUENCE [LARGE SCALE GENOMIC DNA]</scope>
    <source>
        <strain evidence="14">Clonal line C1</strain>
    </source>
</reference>
<dbReference type="Proteomes" id="UP000279307">
    <property type="component" value="Chromosome 12"/>
</dbReference>
<dbReference type="GO" id="GO:0035091">
    <property type="term" value="F:phosphatidylinositol binding"/>
    <property type="evidence" value="ECO:0007669"/>
    <property type="project" value="InterPro"/>
</dbReference>
<dbReference type="Pfam" id="PF21273">
    <property type="entry name" value="SNX17-27-31_F1_FERM"/>
    <property type="match status" value="1"/>
</dbReference>
<dbReference type="InterPro" id="IPR036871">
    <property type="entry name" value="PX_dom_sf"/>
</dbReference>
<evidence type="ECO:0000313" key="14">
    <source>
        <dbReference type="EMBL" id="RLU15864.1"/>
    </source>
</evidence>
<dbReference type="CDD" id="cd13337">
    <property type="entry name" value="FERM-like_C_SNX17"/>
    <property type="match status" value="1"/>
</dbReference>
<reference evidence="14" key="2">
    <citation type="submission" date="2018-07" db="EMBL/GenBank/DDBJ databases">
        <authorList>
            <person name="Mckenzie S.K."/>
            <person name="Kronauer D.J.C."/>
        </authorList>
    </citation>
    <scope>NUCLEOTIDE SEQUENCE</scope>
    <source>
        <strain evidence="14">Clonal line C1</strain>
    </source>
</reference>
<dbReference type="PROSITE" id="PS50195">
    <property type="entry name" value="PX"/>
    <property type="match status" value="1"/>
</dbReference>
<dbReference type="PANTHER" id="PTHR12431">
    <property type="entry name" value="SORTING NEXIN 17 AND 27"/>
    <property type="match status" value="1"/>
</dbReference>
<feature type="domain" description="PX" evidence="12">
    <location>
        <begin position="1"/>
        <end position="107"/>
    </location>
</feature>
<keyword evidence="8" id="KW-0446">Lipid-binding</keyword>
<feature type="domain" description="Ras-associating" evidence="13">
    <location>
        <begin position="113"/>
        <end position="205"/>
    </location>
</feature>
<evidence type="ECO:0000256" key="4">
    <source>
        <dbReference type="ARBA" id="ARBA00015282"/>
    </source>
</evidence>
<dbReference type="InterPro" id="IPR037836">
    <property type="entry name" value="SNX17_FERM-like_dom"/>
</dbReference>
<dbReference type="GO" id="GO:0005769">
    <property type="term" value="C:early endosome"/>
    <property type="evidence" value="ECO:0007669"/>
    <property type="project" value="UniProtKB-SubCell"/>
</dbReference>
<dbReference type="Pfam" id="PF18116">
    <property type="entry name" value="SNX17_FERM_C"/>
    <property type="match status" value="2"/>
</dbReference>
<dbReference type="SUPFAM" id="SSF64268">
    <property type="entry name" value="PX domain"/>
    <property type="match status" value="1"/>
</dbReference>
<dbReference type="InterPro" id="IPR000159">
    <property type="entry name" value="RA_dom"/>
</dbReference>
<evidence type="ECO:0000256" key="6">
    <source>
        <dbReference type="ARBA" id="ARBA00022753"/>
    </source>
</evidence>
<evidence type="ECO:0000256" key="2">
    <source>
        <dbReference type="ARBA" id="ARBA00004412"/>
    </source>
</evidence>
<dbReference type="InterPro" id="IPR011993">
    <property type="entry name" value="PH-like_dom_sf"/>
</dbReference>
<dbReference type="SMART" id="SM00312">
    <property type="entry name" value="PX"/>
    <property type="match status" value="1"/>
</dbReference>
<evidence type="ECO:0000256" key="8">
    <source>
        <dbReference type="ARBA" id="ARBA00023121"/>
    </source>
</evidence>
<comment type="function">
    <text evidence="10">Critical regulator of endosomal recycling of numerous surface proteins, including integrins, signaling receptor and channels. Binds to NPxY sequences in the cytoplasmic tails of target cargos. Associates with retriever and CCC complexes to prevent lysosomal degradation and promote cell surface recycling of numerous cargos such as integrins ITGB1, ITGB5 and their associated alpha subunits. Also required for maintenance of normal cell surface levels of APP and LRP1. Interacts with membranes containing phosphatidylinositol 3-phosphate (PtdIns(3P)).</text>
</comment>
<dbReference type="GO" id="GO:0032456">
    <property type="term" value="P:endocytic recycling"/>
    <property type="evidence" value="ECO:0007669"/>
    <property type="project" value="TreeGrafter"/>
</dbReference>
<keyword evidence="9" id="KW-0472">Membrane</keyword>
<feature type="compositionally biased region" description="Basic and acidic residues" evidence="11">
    <location>
        <begin position="311"/>
        <end position="323"/>
    </location>
</feature>
<dbReference type="InterPro" id="IPR040842">
    <property type="entry name" value="SNX17/31_FERM"/>
</dbReference>
<dbReference type="GO" id="GO:0007165">
    <property type="term" value="P:signal transduction"/>
    <property type="evidence" value="ECO:0007669"/>
    <property type="project" value="InterPro"/>
</dbReference>
<dbReference type="Pfam" id="PF21271">
    <property type="entry name" value="SNX17-31_F2_FERM"/>
    <property type="match status" value="1"/>
</dbReference>
<dbReference type="FunFam" id="2.30.29.30:FF:000145">
    <property type="entry name" value="Sorting nexin-17 isoform1"/>
    <property type="match status" value="1"/>
</dbReference>
<comment type="caution">
    <text evidence="14">The sequence shown here is derived from an EMBL/GenBank/DDBJ whole genome shotgun (WGS) entry which is preliminary data.</text>
</comment>
<feature type="region of interest" description="Disordered" evidence="11">
    <location>
        <begin position="302"/>
        <end position="323"/>
    </location>
</feature>
<evidence type="ECO:0000259" key="13">
    <source>
        <dbReference type="PROSITE" id="PS50200"/>
    </source>
</evidence>
<evidence type="ECO:0000256" key="11">
    <source>
        <dbReference type="SAM" id="MobiDB-lite"/>
    </source>
</evidence>
<dbReference type="AlphaFoldDB" id="A0A3L8D6I6"/>
<dbReference type="InterPro" id="IPR001683">
    <property type="entry name" value="PX_dom"/>
</dbReference>
<evidence type="ECO:0000256" key="1">
    <source>
        <dbReference type="ARBA" id="ARBA00004184"/>
    </source>
</evidence>
<comment type="similarity">
    <text evidence="3">Belongs to the sorting nexin family.</text>
</comment>